<reference evidence="3" key="1">
    <citation type="journal article" date="2019" name="Int. J. Syst. Evol. Microbiol.">
        <title>The Global Catalogue of Microorganisms (GCM) 10K type strain sequencing project: providing services to taxonomists for standard genome sequencing and annotation.</title>
        <authorList>
            <consortium name="The Broad Institute Genomics Platform"/>
            <consortium name="The Broad Institute Genome Sequencing Center for Infectious Disease"/>
            <person name="Wu L."/>
            <person name="Ma J."/>
        </authorList>
    </citation>
    <scope>NUCLEOTIDE SEQUENCE [LARGE SCALE GENOMIC DNA]</scope>
    <source>
        <strain evidence="3">CGMCC 1.16060</strain>
    </source>
</reference>
<comment type="caution">
    <text evidence="2">The sequence shown here is derived from an EMBL/GenBank/DDBJ whole genome shotgun (WGS) entry which is preliminary data.</text>
</comment>
<dbReference type="Proteomes" id="UP000655016">
    <property type="component" value="Unassembled WGS sequence"/>
</dbReference>
<keyword evidence="3" id="KW-1185">Reference proteome</keyword>
<proteinExistence type="predicted"/>
<evidence type="ECO:0000313" key="3">
    <source>
        <dbReference type="Proteomes" id="UP000655016"/>
    </source>
</evidence>
<evidence type="ECO:0000313" key="2">
    <source>
        <dbReference type="EMBL" id="GGF26748.1"/>
    </source>
</evidence>
<keyword evidence="1" id="KW-0472">Membrane</keyword>
<feature type="transmembrane region" description="Helical" evidence="1">
    <location>
        <begin position="260"/>
        <end position="279"/>
    </location>
</feature>
<name>A0ABQ1UTZ9_9FLAO</name>
<accession>A0ABQ1UTZ9</accession>
<keyword evidence="1" id="KW-0812">Transmembrane</keyword>
<protein>
    <submittedName>
        <fullName evidence="2">Uncharacterized protein</fullName>
    </submittedName>
</protein>
<dbReference type="RefSeq" id="WP_163396215.1">
    <property type="nucleotide sequence ID" value="NZ_BMKP01000011.1"/>
</dbReference>
<organism evidence="2 3">
    <name type="scientific">Flavobacterium limi</name>
    <dbReference type="NCBI Taxonomy" id="2045105"/>
    <lineage>
        <taxon>Bacteria</taxon>
        <taxon>Pseudomonadati</taxon>
        <taxon>Bacteroidota</taxon>
        <taxon>Flavobacteriia</taxon>
        <taxon>Flavobacteriales</taxon>
        <taxon>Flavobacteriaceae</taxon>
        <taxon>Flavobacterium</taxon>
    </lineage>
</organism>
<evidence type="ECO:0000256" key="1">
    <source>
        <dbReference type="SAM" id="Phobius"/>
    </source>
</evidence>
<dbReference type="EMBL" id="BMKP01000011">
    <property type="protein sequence ID" value="GGF26748.1"/>
    <property type="molecule type" value="Genomic_DNA"/>
</dbReference>
<sequence length="282" mass="32371">MNIIELFENTGIYKENLREFSSEDIEKARKQFEIERSGNANVKPDLGDNLILAMNNFAGQLLFICNNRILYNFFSKKNYSRNRFNSDYTVSSSKSDVQAFIDKFLSKDLDLILDELIAQNRFDTIDDFLAVKEYLPENSMENLSKKISEKLDFAIDSINGNLQLSDINSTVEFLKYRSFYVLVSHFRSTEKDEKIKAVYNKVYNLHSNSAIRYELMSPMISSMVNYNAIDYDLNALFRKNKDALDATVERVNHSGGSSGVSGWTIFAVIVIVIRLIIALSRS</sequence>
<gene>
    <name evidence="2" type="ORF">GCM10011518_40090</name>
</gene>
<keyword evidence="1" id="KW-1133">Transmembrane helix</keyword>